<feature type="domain" description="Plasmid replication protein C C-terminal" evidence="3">
    <location>
        <begin position="301"/>
        <end position="399"/>
    </location>
</feature>
<evidence type="ECO:0000313" key="4">
    <source>
        <dbReference type="EMBL" id="UOK73561.1"/>
    </source>
</evidence>
<keyword evidence="4" id="KW-0614">Plasmid</keyword>
<dbReference type="InterPro" id="IPR036388">
    <property type="entry name" value="WH-like_DNA-bd_sf"/>
</dbReference>
<evidence type="ECO:0000259" key="3">
    <source>
        <dbReference type="Pfam" id="PF11800"/>
    </source>
</evidence>
<reference evidence="4" key="1">
    <citation type="submission" date="2021-09" db="EMBL/GenBank/DDBJ databases">
        <title>Network and meta-omics reveal the key degrader and cooperation patterns in an efficient 1,4-dioxane-degrading microbial community.</title>
        <authorList>
            <person name="Dai C."/>
        </authorList>
    </citation>
    <scope>NUCLEOTIDE SEQUENCE</scope>
    <source>
        <strain evidence="4">ZM13</strain>
        <plasmid evidence="4">pB</plasmid>
    </source>
</reference>
<dbReference type="EMBL" id="CP083241">
    <property type="protein sequence ID" value="UOK73561.1"/>
    <property type="molecule type" value="Genomic_DNA"/>
</dbReference>
<sequence>MQTHITTTPFGRRSLSLAHVASQAVAKARPLDKAVHKWNVFRAICTAKARIGVSERALAVLDALLSFHPETALTGEDLIVFPSNQQLSLRAHGMAPATLRRHLAVLVDAGLIVRRDSPNGKRYARKDRAGEIERAFGFDLSPLVARAEEFEAWAEEVKAEERALKLVRERITLCRRDIAKMIATGLEEGVPTQLCGQGPADWMEIHGLYRAIVERIPRNADRPTLERVAEDLAILADEILILLEAQAKTSFSSANESQTERHKQNSNPKSPIDLEPRFRESRGAGTELKTEPPRPPEGAYPLGMILDACPDIIDYARGGISNWRDFMATVAVVRPMLGISPSAWEEAQSAMGEVQAAVVVAAILQRGTAINSAGGYIRDLTRKAQAGTFSIGPMLMALIGKRKGEKKRA</sequence>
<dbReference type="Pfam" id="PF03428">
    <property type="entry name" value="RP-C"/>
    <property type="match status" value="1"/>
</dbReference>
<protein>
    <submittedName>
        <fullName evidence="4">Replication initiation protein RepC</fullName>
    </submittedName>
</protein>
<dbReference type="NCBIfam" id="NF010396">
    <property type="entry name" value="PRK13824.1"/>
    <property type="match status" value="1"/>
</dbReference>
<dbReference type="KEGG" id="apol:K9D25_23190"/>
<geneLocation type="plasmid" evidence="4 5">
    <name>pB</name>
</geneLocation>
<dbReference type="InterPro" id="IPR021760">
    <property type="entry name" value="RepC_C"/>
</dbReference>
<evidence type="ECO:0000313" key="5">
    <source>
        <dbReference type="Proteomes" id="UP000831684"/>
    </source>
</evidence>
<dbReference type="AlphaFoldDB" id="A0A9E7A064"/>
<organism evidence="4 5">
    <name type="scientific">Ancylobacter polymorphus</name>
    <dbReference type="NCBI Taxonomy" id="223390"/>
    <lineage>
        <taxon>Bacteria</taxon>
        <taxon>Pseudomonadati</taxon>
        <taxon>Pseudomonadota</taxon>
        <taxon>Alphaproteobacteria</taxon>
        <taxon>Hyphomicrobiales</taxon>
        <taxon>Xanthobacteraceae</taxon>
        <taxon>Ancylobacter</taxon>
    </lineage>
</organism>
<dbReference type="Gene3D" id="1.10.10.10">
    <property type="entry name" value="Winged helix-like DNA-binding domain superfamily/Winged helix DNA-binding domain"/>
    <property type="match status" value="1"/>
</dbReference>
<dbReference type="RefSeq" id="WP_244451176.1">
    <property type="nucleotide sequence ID" value="NZ_CP083241.1"/>
</dbReference>
<proteinExistence type="predicted"/>
<dbReference type="Proteomes" id="UP000831684">
    <property type="component" value="Plasmid pB"/>
</dbReference>
<dbReference type="SUPFAM" id="SSF46785">
    <property type="entry name" value="Winged helix' DNA-binding domain"/>
    <property type="match status" value="1"/>
</dbReference>
<gene>
    <name evidence="4" type="ORF">K9D25_23190</name>
</gene>
<dbReference type="NCBIfam" id="NF040974">
    <property type="entry name" value="RepABC_RepC"/>
    <property type="match status" value="1"/>
</dbReference>
<dbReference type="Pfam" id="PF11800">
    <property type="entry name" value="RP-C_C"/>
    <property type="match status" value="1"/>
</dbReference>
<dbReference type="InterPro" id="IPR047611">
    <property type="entry name" value="RepABC_RepC"/>
</dbReference>
<evidence type="ECO:0000256" key="1">
    <source>
        <dbReference type="SAM" id="MobiDB-lite"/>
    </source>
</evidence>
<dbReference type="InterPro" id="IPR005090">
    <property type="entry name" value="RepC_N"/>
</dbReference>
<dbReference type="InterPro" id="IPR036390">
    <property type="entry name" value="WH_DNA-bd_sf"/>
</dbReference>
<name>A0A9E7A064_9HYPH</name>
<feature type="domain" description="Plasmid replication protein C N-terminal" evidence="2">
    <location>
        <begin position="13"/>
        <end position="185"/>
    </location>
</feature>
<accession>A0A9E7A064</accession>
<evidence type="ECO:0000259" key="2">
    <source>
        <dbReference type="Pfam" id="PF03428"/>
    </source>
</evidence>
<feature type="region of interest" description="Disordered" evidence="1">
    <location>
        <begin position="251"/>
        <end position="278"/>
    </location>
</feature>